<evidence type="ECO:0000313" key="2">
    <source>
        <dbReference type="Proteomes" id="UP000830835"/>
    </source>
</evidence>
<dbReference type="Gene3D" id="1.25.40.10">
    <property type="entry name" value="Tetratricopeptide repeat domain"/>
    <property type="match status" value="1"/>
</dbReference>
<sequence>MTVAASTPEEILRFWFGDPAGPEYGQPRPEWFKKDPEFDQTIQKRFLPVYEQAAAGQLQVWQEPLDPSGQGSPFSCLALILVLDQFPRNMFRGTPRAFATDPLALQAARQAVAQGLDHQLLPVQRWFVYLPFEHSEDLADQRRSVELFEQLQSDPASQNAIDYARRHLEIIQRFGRFPHRNAILNRPSTAEELEFLQQPGSSF</sequence>
<dbReference type="EMBL" id="JAFIRA010000061">
    <property type="protein sequence ID" value="MCJ2544382.1"/>
    <property type="molecule type" value="Genomic_DNA"/>
</dbReference>
<dbReference type="InterPro" id="IPR011990">
    <property type="entry name" value="TPR-like_helical_dom_sf"/>
</dbReference>
<proteinExistence type="predicted"/>
<dbReference type="Proteomes" id="UP000830835">
    <property type="component" value="Unassembled WGS sequence"/>
</dbReference>
<dbReference type="Gene3D" id="1.20.58.320">
    <property type="entry name" value="TPR-like"/>
    <property type="match status" value="1"/>
</dbReference>
<dbReference type="RefSeq" id="WP_244352902.1">
    <property type="nucleotide sequence ID" value="NZ_JAFIRA010000061.1"/>
</dbReference>
<organism evidence="1 2">
    <name type="scientific">Thermostichus vulcanus str. 'Rupite'</name>
    <dbReference type="NCBI Taxonomy" id="2813851"/>
    <lineage>
        <taxon>Bacteria</taxon>
        <taxon>Bacillati</taxon>
        <taxon>Cyanobacteriota</taxon>
        <taxon>Cyanophyceae</taxon>
        <taxon>Thermostichales</taxon>
        <taxon>Thermostichaceae</taxon>
        <taxon>Thermostichus</taxon>
    </lineage>
</organism>
<dbReference type="InterPro" id="IPR010323">
    <property type="entry name" value="DUF924"/>
</dbReference>
<accession>A0ABT0CF16</accession>
<reference evidence="1" key="1">
    <citation type="submission" date="2021-02" db="EMBL/GenBank/DDBJ databases">
        <title>The CRISPR/cas machinery reduction and long-range gene transfer in the hot spring cyanobacterium Synechococcus.</title>
        <authorList>
            <person name="Dvorak P."/>
            <person name="Jahodarova E."/>
            <person name="Hasler P."/>
            <person name="Poulickova A."/>
        </authorList>
    </citation>
    <scope>NUCLEOTIDE SEQUENCE</scope>
    <source>
        <strain evidence="1">Rupite</strain>
    </source>
</reference>
<name>A0ABT0CF16_THEVL</name>
<dbReference type="Pfam" id="PF06041">
    <property type="entry name" value="DUF924"/>
    <property type="match status" value="1"/>
</dbReference>
<evidence type="ECO:0000313" key="1">
    <source>
        <dbReference type="EMBL" id="MCJ2544382.1"/>
    </source>
</evidence>
<dbReference type="SUPFAM" id="SSF48452">
    <property type="entry name" value="TPR-like"/>
    <property type="match status" value="1"/>
</dbReference>
<keyword evidence="2" id="KW-1185">Reference proteome</keyword>
<protein>
    <submittedName>
        <fullName evidence="1">DUF924 domain-containing protein</fullName>
    </submittedName>
</protein>
<gene>
    <name evidence="1" type="ORF">JX360_15960</name>
</gene>
<comment type="caution">
    <text evidence="1">The sequence shown here is derived from an EMBL/GenBank/DDBJ whole genome shotgun (WGS) entry which is preliminary data.</text>
</comment>